<accession>A0A3G7U7V2</accession>
<name>A0A3G7U7V2_9PSED</name>
<organism evidence="2 3">
    <name type="scientific">Pseudomonas synxantha</name>
    <dbReference type="NCBI Taxonomy" id="47883"/>
    <lineage>
        <taxon>Bacteria</taxon>
        <taxon>Pseudomonadati</taxon>
        <taxon>Pseudomonadota</taxon>
        <taxon>Gammaproteobacteria</taxon>
        <taxon>Pseudomonadales</taxon>
        <taxon>Pseudomonadaceae</taxon>
        <taxon>Pseudomonas</taxon>
    </lineage>
</organism>
<evidence type="ECO:0000256" key="1">
    <source>
        <dbReference type="SAM" id="MobiDB-lite"/>
    </source>
</evidence>
<dbReference type="Proteomes" id="UP000268696">
    <property type="component" value="Chromosome"/>
</dbReference>
<dbReference type="AlphaFoldDB" id="A0A3G7U7V2"/>
<reference evidence="2 3" key="1">
    <citation type="submission" date="2018-03" db="EMBL/GenBank/DDBJ databases">
        <title>Diversity of phytobeneficial traits revealed by whole-genome analysis of worldwide-isolated phenazine-producing Pseudomonas spp.</title>
        <authorList>
            <person name="Biessy A."/>
            <person name="Novinscak A."/>
            <person name="Blom J."/>
            <person name="Leger G."/>
            <person name="Thomashow L.S."/>
            <person name="Cazorla F.M."/>
            <person name="Josic D."/>
            <person name="Filion M."/>
        </authorList>
    </citation>
    <scope>NUCLEOTIDE SEQUENCE [LARGE SCALE GENOMIC DNA]</scope>
    <source>
        <strain evidence="2 3">30B</strain>
    </source>
</reference>
<feature type="compositionally biased region" description="Polar residues" evidence="1">
    <location>
        <begin position="167"/>
        <end position="179"/>
    </location>
</feature>
<sequence>MSTTMLLALAVATHPTCSVPIQLQDMNMINSVDAHYRPDNPHAGNLLHITFGADRYQLRVLNSDVQAEGEYQYRRLARNVGQWEAREAYQGQTSVYRVTLVCLSDTTGTFVYSQSQGAVAPQVRQNTGRYTLRPTGEAPHSPSADVRATPGAPMMPRGDGCEGSAGTHASPTCRLSTLPGTGVAVTRSTAPEIATDPPIKPRPPHDLLFAWR</sequence>
<feature type="region of interest" description="Disordered" evidence="1">
    <location>
        <begin position="132"/>
        <end position="212"/>
    </location>
</feature>
<evidence type="ECO:0000313" key="3">
    <source>
        <dbReference type="Proteomes" id="UP000268696"/>
    </source>
</evidence>
<protein>
    <submittedName>
        <fullName evidence="2">Uncharacterized protein</fullName>
    </submittedName>
</protein>
<proteinExistence type="predicted"/>
<gene>
    <name evidence="2" type="ORF">C4K03_2461</name>
</gene>
<dbReference type="RefSeq" id="WP_124377380.1">
    <property type="nucleotide sequence ID" value="NZ_CP027754.1"/>
</dbReference>
<evidence type="ECO:0000313" key="2">
    <source>
        <dbReference type="EMBL" id="AZE54616.1"/>
    </source>
</evidence>
<dbReference type="EMBL" id="CP027754">
    <property type="protein sequence ID" value="AZE54616.1"/>
    <property type="molecule type" value="Genomic_DNA"/>
</dbReference>